<keyword evidence="1" id="KW-1133">Transmembrane helix</keyword>
<dbReference type="Proteomes" id="UP000023152">
    <property type="component" value="Unassembled WGS sequence"/>
</dbReference>
<name>X6P9L6_RETFI</name>
<organism evidence="2 3">
    <name type="scientific">Reticulomyxa filosa</name>
    <dbReference type="NCBI Taxonomy" id="46433"/>
    <lineage>
        <taxon>Eukaryota</taxon>
        <taxon>Sar</taxon>
        <taxon>Rhizaria</taxon>
        <taxon>Retaria</taxon>
        <taxon>Foraminifera</taxon>
        <taxon>Monothalamids</taxon>
        <taxon>Reticulomyxidae</taxon>
        <taxon>Reticulomyxa</taxon>
    </lineage>
</organism>
<evidence type="ECO:0000313" key="3">
    <source>
        <dbReference type="Proteomes" id="UP000023152"/>
    </source>
</evidence>
<proteinExistence type="predicted"/>
<sequence>FFQGGYYSAGKVLTKLHDYACELSKHSSILNLAENVDECFALRRVRHGDACTQVDRCDAMTSSASNMNAACGNGDDDDGNDKDLFKIKAQDTNTTSTNLCEETNHYSVLNFDSRLDGLSLSVALLSELLLIAKNRESDFSWSLNRETIREPLHVDLSMRVLTTLTDILDLSYESYIVLLFFFFFGFVLFNVCIELLVSSTKESVQQSAQLLVSHTLSLIKLQMTHIDTLKVKSEHLTYPFGLTHRLKAKLFSIIRQTVSDTTKPVPDCIRKIACQALAQGQKLFFPAPMDKLFYLLALYASRNGWTELSYVNDYFAKRNKSTIVSIHEITKLEVDTISPILLKQLQRVSECSFLVESALTSSSQSLQFFFDTLQVLLKMFSKKLHESGSEKESFDILQLMYDLQIVLTFGYERWMREQVKDNKKYLEEDAPLIIQMYWQLCAKATKVESDSKEEKKMEQKKEEKIPFLQDLMSQYINTVITISQSILSDLSSVGVLHQVRVTQFI</sequence>
<keyword evidence="1" id="KW-0472">Membrane</keyword>
<dbReference type="AlphaFoldDB" id="X6P9L6"/>
<keyword evidence="3" id="KW-1185">Reference proteome</keyword>
<keyword evidence="1" id="KW-0812">Transmembrane</keyword>
<dbReference type="EMBL" id="ASPP01001819">
    <property type="protein sequence ID" value="ETO35240.1"/>
    <property type="molecule type" value="Genomic_DNA"/>
</dbReference>
<comment type="caution">
    <text evidence="2">The sequence shown here is derived from an EMBL/GenBank/DDBJ whole genome shotgun (WGS) entry which is preliminary data.</text>
</comment>
<gene>
    <name evidence="2" type="ORF">RFI_01824</name>
</gene>
<accession>X6P9L6</accession>
<feature type="transmembrane region" description="Helical" evidence="1">
    <location>
        <begin position="175"/>
        <end position="197"/>
    </location>
</feature>
<feature type="non-terminal residue" evidence="2">
    <location>
        <position position="1"/>
    </location>
</feature>
<evidence type="ECO:0000313" key="2">
    <source>
        <dbReference type="EMBL" id="ETO35240.1"/>
    </source>
</evidence>
<reference evidence="2 3" key="1">
    <citation type="journal article" date="2013" name="Curr. Biol.">
        <title>The Genome of the Foraminiferan Reticulomyxa filosa.</title>
        <authorList>
            <person name="Glockner G."/>
            <person name="Hulsmann N."/>
            <person name="Schleicher M."/>
            <person name="Noegel A.A."/>
            <person name="Eichinger L."/>
            <person name="Gallinger C."/>
            <person name="Pawlowski J."/>
            <person name="Sierra R."/>
            <person name="Euteneuer U."/>
            <person name="Pillet L."/>
            <person name="Moustafa A."/>
            <person name="Platzer M."/>
            <person name="Groth M."/>
            <person name="Szafranski K."/>
            <person name="Schliwa M."/>
        </authorList>
    </citation>
    <scope>NUCLEOTIDE SEQUENCE [LARGE SCALE GENOMIC DNA]</scope>
</reference>
<protein>
    <submittedName>
        <fullName evidence="2">Uncharacterized protein</fullName>
    </submittedName>
</protein>
<evidence type="ECO:0000256" key="1">
    <source>
        <dbReference type="SAM" id="Phobius"/>
    </source>
</evidence>